<comment type="caution">
    <text evidence="2">The sequence shown here is derived from an EMBL/GenBank/DDBJ whole genome shotgun (WGS) entry which is preliminary data.</text>
</comment>
<evidence type="ECO:0000256" key="1">
    <source>
        <dbReference type="ARBA" id="ARBA00005996"/>
    </source>
</evidence>
<dbReference type="InterPro" id="IPR017462">
    <property type="entry name" value="Sulphur_relay_TusC/DsrF"/>
</dbReference>
<dbReference type="GO" id="GO:0016740">
    <property type="term" value="F:transferase activity"/>
    <property type="evidence" value="ECO:0007669"/>
    <property type="project" value="UniProtKB-KW"/>
</dbReference>
<dbReference type="AlphaFoldDB" id="A0A2P6ARX2"/>
<proteinExistence type="inferred from homology"/>
<dbReference type="InterPro" id="IPR003787">
    <property type="entry name" value="Sulphur_relay_DsrE/F-like"/>
</dbReference>
<dbReference type="SUPFAM" id="SSF75169">
    <property type="entry name" value="DsrEFH-like"/>
    <property type="match status" value="1"/>
</dbReference>
<keyword evidence="3" id="KW-1185">Reference proteome</keyword>
<name>A0A2P6ARX2_9GAMM</name>
<protein>
    <submittedName>
        <fullName evidence="2">Sulfurtransferase complex subunit TusC</fullName>
    </submittedName>
</protein>
<dbReference type="InterPro" id="IPR027396">
    <property type="entry name" value="DsrEFH-like"/>
</dbReference>
<dbReference type="NCBIfam" id="NF001238">
    <property type="entry name" value="PRK00211.1"/>
    <property type="match status" value="1"/>
</dbReference>
<evidence type="ECO:0000313" key="2">
    <source>
        <dbReference type="EMBL" id="PQA40074.1"/>
    </source>
</evidence>
<dbReference type="NCBIfam" id="TIGR03010">
    <property type="entry name" value="sulf_tusC_dsrF"/>
    <property type="match status" value="1"/>
</dbReference>
<gene>
    <name evidence="2" type="primary">tusC</name>
    <name evidence="2" type="ORF">C5O18_06620</name>
</gene>
<dbReference type="Gene3D" id="3.40.1260.10">
    <property type="entry name" value="DsrEFH-like"/>
    <property type="match status" value="1"/>
</dbReference>
<dbReference type="OrthoDB" id="9789418at2"/>
<keyword evidence="2" id="KW-0808">Transferase</keyword>
<dbReference type="EMBL" id="PTQZ01000146">
    <property type="protein sequence ID" value="PQA40074.1"/>
    <property type="molecule type" value="Genomic_DNA"/>
</dbReference>
<comment type="similarity">
    <text evidence="1">Belongs to the DsrF/TusC family.</text>
</comment>
<sequence>MRLLYIAATDPYRDSRAQELLDALLVAATFGAEVSVLFQDDGVWQLLAGQDGAPLGQRSLGAQLEALPLFDVEHLYVDRHDLRTRGLDEHDLLLPVTALDTPDLAGLLASHDQVIRL</sequence>
<dbReference type="RefSeq" id="WP_105192568.1">
    <property type="nucleotide sequence ID" value="NZ_PTQZ01000146.1"/>
</dbReference>
<reference evidence="3" key="1">
    <citation type="submission" date="2018-02" db="EMBL/GenBank/DDBJ databases">
        <title>Genome sequencing of Solimonas sp. HR-BB.</title>
        <authorList>
            <person name="Lee Y."/>
            <person name="Jeon C.O."/>
        </authorList>
    </citation>
    <scope>NUCLEOTIDE SEQUENCE [LARGE SCALE GENOMIC DNA]</scope>
    <source>
        <strain evidence="3">HR-E</strain>
    </source>
</reference>
<dbReference type="PANTHER" id="PTHR38780">
    <property type="entry name" value="PROTEIN TUSC"/>
    <property type="match status" value="1"/>
</dbReference>
<dbReference type="Pfam" id="PF02635">
    <property type="entry name" value="DsrE"/>
    <property type="match status" value="1"/>
</dbReference>
<dbReference type="PANTHER" id="PTHR38780:SF1">
    <property type="entry name" value="PROTEIN TUSC"/>
    <property type="match status" value="1"/>
</dbReference>
<evidence type="ECO:0000313" key="3">
    <source>
        <dbReference type="Proteomes" id="UP000243900"/>
    </source>
</evidence>
<organism evidence="2 3">
    <name type="scientific">Amnimonas aquatica</name>
    <dbReference type="NCBI Taxonomy" id="2094561"/>
    <lineage>
        <taxon>Bacteria</taxon>
        <taxon>Pseudomonadati</taxon>
        <taxon>Pseudomonadota</taxon>
        <taxon>Gammaproteobacteria</taxon>
        <taxon>Moraxellales</taxon>
        <taxon>Moraxellaceae</taxon>
        <taxon>Amnimonas</taxon>
    </lineage>
</organism>
<accession>A0A2P6ARX2</accession>
<dbReference type="Proteomes" id="UP000243900">
    <property type="component" value="Unassembled WGS sequence"/>
</dbReference>